<organism evidence="1 2">
    <name type="scientific">Pogonophryne albipinna</name>
    <dbReference type="NCBI Taxonomy" id="1090488"/>
    <lineage>
        <taxon>Eukaryota</taxon>
        <taxon>Metazoa</taxon>
        <taxon>Chordata</taxon>
        <taxon>Craniata</taxon>
        <taxon>Vertebrata</taxon>
        <taxon>Euteleostomi</taxon>
        <taxon>Actinopterygii</taxon>
        <taxon>Neopterygii</taxon>
        <taxon>Teleostei</taxon>
        <taxon>Neoteleostei</taxon>
        <taxon>Acanthomorphata</taxon>
        <taxon>Eupercaria</taxon>
        <taxon>Perciformes</taxon>
        <taxon>Notothenioidei</taxon>
        <taxon>Pogonophryne</taxon>
    </lineage>
</organism>
<name>A0AAD6BNA7_9TELE</name>
<accession>A0AAD6BNA7</accession>
<dbReference type="Proteomes" id="UP001219934">
    <property type="component" value="Unassembled WGS sequence"/>
</dbReference>
<keyword evidence="2" id="KW-1185">Reference proteome</keyword>
<dbReference type="GO" id="GO:0003676">
    <property type="term" value="F:nucleic acid binding"/>
    <property type="evidence" value="ECO:0007669"/>
    <property type="project" value="InterPro"/>
</dbReference>
<dbReference type="EMBL" id="JAPTMU010000003">
    <property type="protein sequence ID" value="KAJ4945912.1"/>
    <property type="molecule type" value="Genomic_DNA"/>
</dbReference>
<dbReference type="InterPro" id="IPR036397">
    <property type="entry name" value="RNaseH_sf"/>
</dbReference>
<protein>
    <submittedName>
        <fullName evidence="1">Uncharacterized protein</fullName>
    </submittedName>
</protein>
<sequence length="71" mass="8349">MFTRTGPGQLIRVKERMNGAMYREILSDNLLPSARALKMKRGWVFQHDNDPKHTARATKEWLRKLKVRVAQ</sequence>
<evidence type="ECO:0000313" key="2">
    <source>
        <dbReference type="Proteomes" id="UP001219934"/>
    </source>
</evidence>
<dbReference type="Gene3D" id="3.30.420.10">
    <property type="entry name" value="Ribonuclease H-like superfamily/Ribonuclease H"/>
    <property type="match status" value="1"/>
</dbReference>
<proteinExistence type="predicted"/>
<dbReference type="AlphaFoldDB" id="A0AAD6BNA7"/>
<gene>
    <name evidence="1" type="ORF">JOQ06_023590</name>
</gene>
<reference evidence="1" key="1">
    <citation type="submission" date="2022-11" db="EMBL/GenBank/DDBJ databases">
        <title>Chromosome-level genome of Pogonophryne albipinna.</title>
        <authorList>
            <person name="Jo E."/>
        </authorList>
    </citation>
    <scope>NUCLEOTIDE SEQUENCE</scope>
    <source>
        <strain evidence="1">SGF0006</strain>
        <tissue evidence="1">Muscle</tissue>
    </source>
</reference>
<comment type="caution">
    <text evidence="1">The sequence shown here is derived from an EMBL/GenBank/DDBJ whole genome shotgun (WGS) entry which is preliminary data.</text>
</comment>
<evidence type="ECO:0000313" key="1">
    <source>
        <dbReference type="EMBL" id="KAJ4945912.1"/>
    </source>
</evidence>